<organism evidence="2 3">
    <name type="scientific">Blattamonas nauphoetae</name>
    <dbReference type="NCBI Taxonomy" id="2049346"/>
    <lineage>
        <taxon>Eukaryota</taxon>
        <taxon>Metamonada</taxon>
        <taxon>Preaxostyla</taxon>
        <taxon>Oxymonadida</taxon>
        <taxon>Blattamonas</taxon>
    </lineage>
</organism>
<dbReference type="Proteomes" id="UP001281761">
    <property type="component" value="Unassembled WGS sequence"/>
</dbReference>
<dbReference type="InterPro" id="IPR036872">
    <property type="entry name" value="CH_dom_sf"/>
</dbReference>
<feature type="compositionally biased region" description="Low complexity" evidence="1">
    <location>
        <begin position="960"/>
        <end position="990"/>
    </location>
</feature>
<feature type="compositionally biased region" description="Acidic residues" evidence="1">
    <location>
        <begin position="443"/>
        <end position="461"/>
    </location>
</feature>
<reference evidence="2 3" key="1">
    <citation type="journal article" date="2022" name="bioRxiv">
        <title>Genomics of Preaxostyla Flagellates Illuminates Evolutionary Transitions and the Path Towards Mitochondrial Loss.</title>
        <authorList>
            <person name="Novak L.V.F."/>
            <person name="Treitli S.C."/>
            <person name="Pyrih J."/>
            <person name="Halakuc P."/>
            <person name="Pipaliya S.V."/>
            <person name="Vacek V."/>
            <person name="Brzon O."/>
            <person name="Soukal P."/>
            <person name="Eme L."/>
            <person name="Dacks J.B."/>
            <person name="Karnkowska A."/>
            <person name="Elias M."/>
            <person name="Hampl V."/>
        </authorList>
    </citation>
    <scope>NUCLEOTIDE SEQUENCE [LARGE SCALE GENOMIC DNA]</scope>
    <source>
        <strain evidence="2">NAU3</strain>
        <tissue evidence="2">Gut</tissue>
    </source>
</reference>
<accession>A0ABQ9X1N4</accession>
<keyword evidence="3" id="KW-1185">Reference proteome</keyword>
<dbReference type="SUPFAM" id="SSF47576">
    <property type="entry name" value="Calponin-homology domain, CH-domain"/>
    <property type="match status" value="1"/>
</dbReference>
<protein>
    <submittedName>
        <fullName evidence="2">Uncharacterized protein</fullName>
    </submittedName>
</protein>
<sequence>MQQSHPTSSENGEISPSTELGVNRPLLFQASSTQKSSREILDILGQNLLVGTASLSRQLKTDRLEVKYGQTAHDEYDCCVRLASLDFCDGARLAKLVDTLRSELRSENVQHTPLFPTLTLPATSQAQKKRNIQIVLDSLQKDESRPYSSEFETTLVDELQSLFEATTPSEQTITRGPADRMDLSWVQTDEIVVGHRQKTLALCIRIMFYFDREISWFAHAEDTTDGSAPIMPKNNKEAASLVASWVRNHISSLLAPSPAQTPLLDILHSGQLVCQLIHIHLPELIPLYKMNSIWLQEGSSAFNSLDSLSYSEKLKIRQIEGRITKVGWWEMARNSLRRMGGVGDVVDECALLWAHHDPSANTPFRLPPALLSSSILYTFNRLSSLSRTVCQTHHAAVVIQSAWRGWRERHAAGERREGMMGGVEKRVWLDASKVAVRVPKVSEEEEEDDECDSEHDECDSEHDERMLKDEITEQHDVGSDLEADHEQNTQRDEERITNEQIDTVVNEQDIREEEHEQIMQRDETKEDKEDIWQCEGEHGTEQQKQISFEGEDATCEGRLEDEEELTPSETNVCSDDGNNDPKMKEEENEQILDRKEMSDTKIESDAVSASHLLSQPVETCSLHPSHSNTSQSPESTPTRLPTTPSTPTQSPINSAISELLSALSQPSSPTDPTDGNIDSDDESDDSESSTSKPQHQHSHQPSILEKAQRPPCVRKIRFSESNSSEEKAFGALHSSPYPFVKIAVLADSNGEDVKEEKKNRKEGNVTFSLPTRSTPEHGFLPLHSSPYPFSKKSELSSEFQEKATKHENVVKFDVPKPAKQNSFVSLHSSPYPFAKNASIVRDGEEDQDSSGYVLEQNPSFILGTPQKPIREAELVQAQPDEHESRKEENKEKKKRVRFAMDTEEKREEIEQSKKHSSPYPFARQAEKKERLEDDLVDEELDVKNERSEWKRQKNGKTKQNKTQTSSLPLTPSSPFLLASPQQDDSQLPSQTPAHPDNTVDDTFFVLSPESEIDADGKWMLKRLKGNKEESEEWGRGGRRVTYLESPTRWLDEEEGEGKEEDGGLCDGEGLARGTWKNEKNSECGESEEIVVGQKRSLSEAFPDEHTSAKKERRLGEEDGHTQSQSGRQLKQRAIRPTDRNPPQNTKKLIDEREEEQRHELEIQVARRKKEREERKQERQRAIAAKREQSLPQLTASEAHQVDHDLKLAIPSLSPTLPSRSSLPSDSTPQHNRLSVPSSVSARVSMMIPSDSPSSTRRSVHPLSYLSHPSLALALRGTVALETLCRLSQEWQRVGIESGCFRLLLELLQTSNNSIGSWELIVHGLEVIEMIVETETRTEMSDLWRRMDLERKEREDEMADEDDIIDETEKGEKMTKTEQSSRNLFFTALHEVLRVSSTKQDVMKRVLTVLVRVLQNEKSDETGNRTMDADEKWNQRRLERTLDVIGKKANGKKNQTEIEKAIERLCRQGKALLNTNGTK</sequence>
<evidence type="ECO:0000313" key="3">
    <source>
        <dbReference type="Proteomes" id="UP001281761"/>
    </source>
</evidence>
<feature type="compositionally biased region" description="Basic and acidic residues" evidence="1">
    <location>
        <begin position="1102"/>
        <end position="1120"/>
    </location>
</feature>
<proteinExistence type="predicted"/>
<feature type="compositionally biased region" description="Acidic residues" evidence="1">
    <location>
        <begin position="677"/>
        <end position="687"/>
    </location>
</feature>
<feature type="region of interest" description="Disordered" evidence="1">
    <location>
        <begin position="1046"/>
        <end position="1194"/>
    </location>
</feature>
<feature type="compositionally biased region" description="Polar residues" evidence="1">
    <location>
        <begin position="611"/>
        <end position="631"/>
    </location>
</feature>
<feature type="compositionally biased region" description="Low complexity" evidence="1">
    <location>
        <begin position="632"/>
        <end position="651"/>
    </location>
</feature>
<feature type="compositionally biased region" description="Polar residues" evidence="1">
    <location>
        <begin position="652"/>
        <end position="673"/>
    </location>
</feature>
<feature type="compositionally biased region" description="Basic and acidic residues" evidence="1">
    <location>
        <begin position="508"/>
        <end position="541"/>
    </location>
</feature>
<comment type="caution">
    <text evidence="2">The sequence shown here is derived from an EMBL/GenBank/DDBJ whole genome shotgun (WGS) entry which is preliminary data.</text>
</comment>
<dbReference type="SMART" id="SM00015">
    <property type="entry name" value="IQ"/>
    <property type="match status" value="1"/>
</dbReference>
<feature type="region of interest" description="Disordered" evidence="1">
    <location>
        <begin position="1211"/>
        <end position="1239"/>
    </location>
</feature>
<feature type="region of interest" description="Disordered" evidence="1">
    <location>
        <begin position="438"/>
        <end position="728"/>
    </location>
</feature>
<dbReference type="EMBL" id="JARBJD010000309">
    <property type="protein sequence ID" value="KAK2944215.1"/>
    <property type="molecule type" value="Genomic_DNA"/>
</dbReference>
<feature type="compositionally biased region" description="Basic and acidic residues" evidence="1">
    <location>
        <begin position="753"/>
        <end position="763"/>
    </location>
</feature>
<dbReference type="PROSITE" id="PS50096">
    <property type="entry name" value="IQ"/>
    <property type="match status" value="1"/>
</dbReference>
<dbReference type="PANTHER" id="PTHR36812">
    <property type="entry name" value="NEUROFILAMENT TRIPLET M PROTEIN-LIKE PROTEIN"/>
    <property type="match status" value="1"/>
</dbReference>
<name>A0ABQ9X1N4_9EUKA</name>
<feature type="compositionally biased region" description="Polar residues" evidence="1">
    <location>
        <begin position="1229"/>
        <end position="1239"/>
    </location>
</feature>
<feature type="compositionally biased region" description="Basic and acidic residues" evidence="1">
    <location>
        <begin position="924"/>
        <end position="933"/>
    </location>
</feature>
<evidence type="ECO:0000313" key="2">
    <source>
        <dbReference type="EMBL" id="KAK2944215.1"/>
    </source>
</evidence>
<feature type="compositionally biased region" description="Basic and acidic residues" evidence="1">
    <location>
        <begin position="941"/>
        <end position="951"/>
    </location>
</feature>
<feature type="compositionally biased region" description="Basic and acidic residues" evidence="1">
    <location>
        <begin position="868"/>
        <end position="891"/>
    </location>
</feature>
<feature type="compositionally biased region" description="Basic and acidic residues" evidence="1">
    <location>
        <begin position="462"/>
        <end position="497"/>
    </location>
</feature>
<gene>
    <name evidence="2" type="ORF">BLNAU_20884</name>
</gene>
<dbReference type="InterPro" id="IPR000048">
    <property type="entry name" value="IQ_motif_EF-hand-BS"/>
</dbReference>
<evidence type="ECO:0000256" key="1">
    <source>
        <dbReference type="SAM" id="MobiDB-lite"/>
    </source>
</evidence>
<feature type="compositionally biased region" description="Basic and acidic residues" evidence="1">
    <location>
        <begin position="1147"/>
        <end position="1161"/>
    </location>
</feature>
<feature type="region of interest" description="Disordered" evidence="1">
    <location>
        <begin position="834"/>
        <end position="1001"/>
    </location>
</feature>
<dbReference type="CDD" id="cd23767">
    <property type="entry name" value="IQCD"/>
    <property type="match status" value="1"/>
</dbReference>
<feature type="compositionally biased region" description="Basic and acidic residues" evidence="1">
    <location>
        <begin position="1170"/>
        <end position="1188"/>
    </location>
</feature>
<feature type="compositionally biased region" description="Acidic residues" evidence="1">
    <location>
        <begin position="549"/>
        <end position="566"/>
    </location>
</feature>
<dbReference type="PANTHER" id="PTHR36812:SF9">
    <property type="entry name" value="MYB-LIKE PROTEIN X ISOFORM X1"/>
    <property type="match status" value="1"/>
</dbReference>
<dbReference type="Gene3D" id="1.10.418.10">
    <property type="entry name" value="Calponin-like domain"/>
    <property type="match status" value="1"/>
</dbReference>
<feature type="compositionally biased region" description="Basic and acidic residues" evidence="1">
    <location>
        <begin position="898"/>
        <end position="913"/>
    </location>
</feature>
<feature type="compositionally biased region" description="Low complexity" evidence="1">
    <location>
        <begin position="1211"/>
        <end position="1228"/>
    </location>
</feature>
<feature type="region of interest" description="Disordered" evidence="1">
    <location>
        <begin position="753"/>
        <end position="793"/>
    </location>
</feature>
<feature type="compositionally biased region" description="Acidic residues" evidence="1">
    <location>
        <begin position="1051"/>
        <end position="1063"/>
    </location>
</feature>
<feature type="compositionally biased region" description="Basic and acidic residues" evidence="1">
    <location>
        <begin position="579"/>
        <end position="604"/>
    </location>
</feature>